<gene>
    <name evidence="6" type="ORF">CAC42_7554</name>
</gene>
<dbReference type="EMBL" id="NKHZ01000031">
    <property type="protein sequence ID" value="PNS19710.1"/>
    <property type="molecule type" value="Genomic_DNA"/>
</dbReference>
<evidence type="ECO:0008006" key="8">
    <source>
        <dbReference type="Google" id="ProtNLM"/>
    </source>
</evidence>
<evidence type="ECO:0000256" key="4">
    <source>
        <dbReference type="ARBA" id="ARBA00023136"/>
    </source>
</evidence>
<feature type="transmembrane region" description="Helical" evidence="5">
    <location>
        <begin position="278"/>
        <end position="296"/>
    </location>
</feature>
<dbReference type="OrthoDB" id="2901184at2759"/>
<dbReference type="CDD" id="cd09317">
    <property type="entry name" value="TDT_Mae1_like"/>
    <property type="match status" value="1"/>
</dbReference>
<protein>
    <recommendedName>
        <fullName evidence="8">Malic acid transport protein</fullName>
    </recommendedName>
</protein>
<dbReference type="AlphaFoldDB" id="A0A2K1QXK1"/>
<name>A0A2K1QXK1_9PEZI</name>
<evidence type="ECO:0000313" key="7">
    <source>
        <dbReference type="Proteomes" id="UP000243797"/>
    </source>
</evidence>
<feature type="transmembrane region" description="Helical" evidence="5">
    <location>
        <begin position="163"/>
        <end position="181"/>
    </location>
</feature>
<evidence type="ECO:0000256" key="3">
    <source>
        <dbReference type="ARBA" id="ARBA00022989"/>
    </source>
</evidence>
<dbReference type="STRING" id="2082308.A0A2K1QXK1"/>
<proteinExistence type="predicted"/>
<feature type="transmembrane region" description="Helical" evidence="5">
    <location>
        <begin position="308"/>
        <end position="331"/>
    </location>
</feature>
<dbReference type="Pfam" id="PF03595">
    <property type="entry name" value="SLAC1"/>
    <property type="match status" value="1"/>
</dbReference>
<feature type="transmembrane region" description="Helical" evidence="5">
    <location>
        <begin position="100"/>
        <end position="118"/>
    </location>
</feature>
<feature type="transmembrane region" description="Helical" evidence="5">
    <location>
        <begin position="130"/>
        <end position="151"/>
    </location>
</feature>
<dbReference type="GO" id="GO:0016020">
    <property type="term" value="C:membrane"/>
    <property type="evidence" value="ECO:0007669"/>
    <property type="project" value="UniProtKB-SubCell"/>
</dbReference>
<dbReference type="InterPro" id="IPR038665">
    <property type="entry name" value="Voltage-dep_anion_channel_sf"/>
</dbReference>
<sequence>MSTGALAIVLSQTPNQFDGLRTIGKVIFILDVSIFALLSAAMATRFVLVPQKFIASLHHPMESLFFGTYWVSGSLILNGIQNYGVPSTGPWLIKFLEVTFWMYCTTALLLGVFQYHLLFQKESLPPSSAMPSWIFPIYPLLVVGSLASSLIPSQPQSARLPMWIGALMLQGTGWLVASLIYTIYIQRLMSNALPDPPSRPAMFISVGPAGYTAAALLALGRQAPSVLGDHHFGVDSVPVGDVAKIMATLSGLFVILFAFWFFCMSTVAVLAGVRKMTFTLNWWAFVFPNAGLTLAAIEAGDALDSPGIGYVCSALTLGLVVMWFVTAFAHIRAVYKGQILWPGKDEDSTMQGIPWGRRID</sequence>
<organism evidence="6 7">
    <name type="scientific">Sphaceloma murrayae</name>
    <dbReference type="NCBI Taxonomy" id="2082308"/>
    <lineage>
        <taxon>Eukaryota</taxon>
        <taxon>Fungi</taxon>
        <taxon>Dikarya</taxon>
        <taxon>Ascomycota</taxon>
        <taxon>Pezizomycotina</taxon>
        <taxon>Dothideomycetes</taxon>
        <taxon>Dothideomycetidae</taxon>
        <taxon>Myriangiales</taxon>
        <taxon>Elsinoaceae</taxon>
        <taxon>Sphaceloma</taxon>
    </lineage>
</organism>
<keyword evidence="4 5" id="KW-0472">Membrane</keyword>
<dbReference type="PANTHER" id="PTHR31162">
    <property type="entry name" value="MALIC ACID TRANSPORT PROTEIN-RELATED"/>
    <property type="match status" value="1"/>
</dbReference>
<dbReference type="PANTHER" id="PTHR31162:SF0">
    <property type="entry name" value="MALIC ACID TRANSPORT PROTEIN"/>
    <property type="match status" value="1"/>
</dbReference>
<dbReference type="Gene3D" id="1.50.10.150">
    <property type="entry name" value="Voltage-dependent anion channel"/>
    <property type="match status" value="1"/>
</dbReference>
<dbReference type="InterPro" id="IPR030185">
    <property type="entry name" value="Mae1"/>
</dbReference>
<keyword evidence="3 5" id="KW-1133">Transmembrane helix</keyword>
<feature type="transmembrane region" description="Helical" evidence="5">
    <location>
        <begin position="26"/>
        <end position="48"/>
    </location>
</feature>
<feature type="transmembrane region" description="Helical" evidence="5">
    <location>
        <begin position="245"/>
        <end position="271"/>
    </location>
</feature>
<reference evidence="6 7" key="1">
    <citation type="submission" date="2017-06" db="EMBL/GenBank/DDBJ databases">
        <title>Draft genome sequence of a variant of Elsinoe murrayae.</title>
        <authorList>
            <person name="Cheng Q."/>
        </authorList>
    </citation>
    <scope>NUCLEOTIDE SEQUENCE [LARGE SCALE GENOMIC DNA]</scope>
    <source>
        <strain evidence="6 7">CQ-2017a</strain>
    </source>
</reference>
<dbReference type="Proteomes" id="UP000243797">
    <property type="component" value="Unassembled WGS sequence"/>
</dbReference>
<evidence type="ECO:0000313" key="6">
    <source>
        <dbReference type="EMBL" id="PNS19710.1"/>
    </source>
</evidence>
<evidence type="ECO:0000256" key="1">
    <source>
        <dbReference type="ARBA" id="ARBA00004141"/>
    </source>
</evidence>
<feature type="transmembrane region" description="Helical" evidence="5">
    <location>
        <begin position="60"/>
        <end position="80"/>
    </location>
</feature>
<comment type="subcellular location">
    <subcellularLocation>
        <location evidence="1">Membrane</location>
        <topology evidence="1">Multi-pass membrane protein</topology>
    </subcellularLocation>
</comment>
<evidence type="ECO:0000256" key="2">
    <source>
        <dbReference type="ARBA" id="ARBA00022692"/>
    </source>
</evidence>
<keyword evidence="7" id="KW-1185">Reference proteome</keyword>
<keyword evidence="2 5" id="KW-0812">Transmembrane</keyword>
<evidence type="ECO:0000256" key="5">
    <source>
        <dbReference type="SAM" id="Phobius"/>
    </source>
</evidence>
<dbReference type="InParanoid" id="A0A2K1QXK1"/>
<comment type="caution">
    <text evidence="6">The sequence shown here is derived from an EMBL/GenBank/DDBJ whole genome shotgun (WGS) entry which is preliminary data.</text>
</comment>
<accession>A0A2K1QXK1</accession>
<dbReference type="GO" id="GO:0015140">
    <property type="term" value="F:malate transmembrane transporter activity"/>
    <property type="evidence" value="ECO:0007669"/>
    <property type="project" value="InterPro"/>
</dbReference>
<dbReference type="InterPro" id="IPR004695">
    <property type="entry name" value="SLAC1/Mae1/Ssu1/TehA"/>
</dbReference>